<reference evidence="2 3" key="1">
    <citation type="submission" date="2015-01" db="EMBL/GenBank/DDBJ databases">
        <title>Draft genome of Vibrio mytili type strain CAIM 528.</title>
        <authorList>
            <person name="Gonzalez-Castillo A."/>
            <person name="Gomez-Gil B."/>
            <person name="Enciso-Ibarra J."/>
        </authorList>
    </citation>
    <scope>NUCLEOTIDE SEQUENCE [LARGE SCALE GENOMIC DNA]</scope>
    <source>
        <strain evidence="2 3">CAIM 528</strain>
    </source>
</reference>
<organism evidence="2 3">
    <name type="scientific">Vibrio mytili</name>
    <dbReference type="NCBI Taxonomy" id="50718"/>
    <lineage>
        <taxon>Bacteria</taxon>
        <taxon>Pseudomonadati</taxon>
        <taxon>Pseudomonadota</taxon>
        <taxon>Gammaproteobacteria</taxon>
        <taxon>Vibrionales</taxon>
        <taxon>Vibrionaceae</taxon>
        <taxon>Vibrio</taxon>
    </lineage>
</organism>
<protein>
    <submittedName>
        <fullName evidence="2">Tat pathway signal protein</fullName>
    </submittedName>
</protein>
<evidence type="ECO:0000313" key="2">
    <source>
        <dbReference type="EMBL" id="KIN11983.1"/>
    </source>
</evidence>
<dbReference type="AlphaFoldDB" id="A0A0C3EC28"/>
<dbReference type="Pfam" id="PF10518">
    <property type="entry name" value="TAT_signal"/>
    <property type="match status" value="1"/>
</dbReference>
<proteinExistence type="predicted"/>
<dbReference type="RefSeq" id="WP_041154474.1">
    <property type="nucleotide sequence ID" value="NZ_CBCRVP010000021.1"/>
</dbReference>
<sequence length="441" mass="48946">MDISRRDFLKSSLSLGAVTSLGLPSYTLAAPSNDFRALICVYLEGGNDALNTVLPMSNAHYNQYANVRRELAVAKDEIVPTGLKAVDGQNKTVPLGLHPQLEPLLPLFQQGNANIVLNSGILDQPLTKKDIEQEKLPLPEQLFSHNSQTESWLRGGMEESKNLGWAGRMLDVLSSNAEITPLYSVHGESLWLRAMEYRQTILKKDRAVQLSALNNNMYNDVYAKLLENKKDSLFSGHFHLMVNESMTMSHILSEQLEQIKDAESFTSSTLGQQLQTVYKLIASQSNLNQQRQVFFVKHTGYDLHDAQLARHPGLLEDLATNLSALYRELDTINMMNQVTTFTMSDFGRRMINNGNGTDHGWGGHQLLLGGALSGDTPIGRWPQLVLDGDDDYSKGRLIPQIGADQVGATLAQWMGVSNNAALEYVFPNIRNFPVSNLGFIS</sequence>
<gene>
    <name evidence="2" type="ORF">SU60_04260</name>
</gene>
<dbReference type="Pfam" id="PF07394">
    <property type="entry name" value="DUF1501"/>
    <property type="match status" value="1"/>
</dbReference>
<evidence type="ECO:0000256" key="1">
    <source>
        <dbReference type="ARBA" id="ARBA00022729"/>
    </source>
</evidence>
<dbReference type="PANTHER" id="PTHR43737:SF1">
    <property type="entry name" value="DUF1501 DOMAIN-CONTAINING PROTEIN"/>
    <property type="match status" value="1"/>
</dbReference>
<dbReference type="InterPro" id="IPR019546">
    <property type="entry name" value="TAT_signal_bac_arc"/>
</dbReference>
<dbReference type="Proteomes" id="UP000031977">
    <property type="component" value="Unassembled WGS sequence"/>
</dbReference>
<name>A0A0C3EC28_9VIBR</name>
<dbReference type="PROSITE" id="PS51318">
    <property type="entry name" value="TAT"/>
    <property type="match status" value="1"/>
</dbReference>
<dbReference type="PANTHER" id="PTHR43737">
    <property type="entry name" value="BLL7424 PROTEIN"/>
    <property type="match status" value="1"/>
</dbReference>
<keyword evidence="3" id="KW-1185">Reference proteome</keyword>
<dbReference type="InterPro" id="IPR010869">
    <property type="entry name" value="DUF1501"/>
</dbReference>
<keyword evidence="1" id="KW-0732">Signal</keyword>
<dbReference type="OrthoDB" id="9779968at2"/>
<comment type="caution">
    <text evidence="2">The sequence shown here is derived from an EMBL/GenBank/DDBJ whole genome shotgun (WGS) entry which is preliminary data.</text>
</comment>
<evidence type="ECO:0000313" key="3">
    <source>
        <dbReference type="Proteomes" id="UP000031977"/>
    </source>
</evidence>
<dbReference type="InterPro" id="IPR006311">
    <property type="entry name" value="TAT_signal"/>
</dbReference>
<dbReference type="EMBL" id="JXOK01000009">
    <property type="protein sequence ID" value="KIN11983.1"/>
    <property type="molecule type" value="Genomic_DNA"/>
</dbReference>
<dbReference type="STRING" id="50718.SU60_04260"/>
<accession>A0A0C3EC28</accession>